<sequence length="251" mass="29584">MIKIENVEIMGWEHVIRGMRNPMNSWEKSDSGICKGGDDGIGCRNCAAYDCEHTYDQSWQLGKADHELMMRLAAGGPTHAKYRRMIAVYADITAPLYWWKEFDTYKVGTVANSCSTMHKIAEKEFMPDDFSCENLIGNKNLRNTFEDISLSDYECYKYYSPKDILYCWIIPSLNLCREKYLKTKDKKYWWQMIQLLPSSYNQKRTIMLNYEVLAGIYPMRKNHKLDEWVEFCEWIESLPYSEIIVGKKQDD</sequence>
<evidence type="ECO:0000313" key="2">
    <source>
        <dbReference type="Proteomes" id="UP000003577"/>
    </source>
</evidence>
<evidence type="ECO:0000313" key="1">
    <source>
        <dbReference type="EMBL" id="EDK24630.1"/>
    </source>
</evidence>
<accession>A5KMA5</accession>
<dbReference type="EMBL" id="AAVP02000004">
    <property type="protein sequence ID" value="EDK24630.1"/>
    <property type="molecule type" value="Genomic_DNA"/>
</dbReference>
<comment type="caution">
    <text evidence="1">The sequence shown here is derived from an EMBL/GenBank/DDBJ whole genome shotgun (WGS) entry which is preliminary data.</text>
</comment>
<dbReference type="PaxDb" id="411460-RUMTOR_01369"/>
<gene>
    <name evidence="1" type="ORF">RUMTOR_01369</name>
</gene>
<dbReference type="AlphaFoldDB" id="A5KMA5"/>
<name>A5KMA5_9FIRM</name>
<dbReference type="Proteomes" id="UP000003577">
    <property type="component" value="Unassembled WGS sequence"/>
</dbReference>
<reference evidence="1 2" key="1">
    <citation type="submission" date="2007-03" db="EMBL/GenBank/DDBJ databases">
        <authorList>
            <person name="Fulton L."/>
            <person name="Clifton S."/>
            <person name="Fulton B."/>
            <person name="Xu J."/>
            <person name="Minx P."/>
            <person name="Pepin K.H."/>
            <person name="Johnson M."/>
            <person name="Thiruvilangam P."/>
            <person name="Bhonagiri V."/>
            <person name="Nash W.E."/>
            <person name="Mardis E.R."/>
            <person name="Wilson R.K."/>
        </authorList>
    </citation>
    <scope>NUCLEOTIDE SEQUENCE [LARGE SCALE GENOMIC DNA]</scope>
    <source>
        <strain evidence="1 2">ATCC 27756</strain>
    </source>
</reference>
<protein>
    <submittedName>
        <fullName evidence="1">Uncharacterized protein</fullName>
    </submittedName>
</protein>
<organism evidence="1 2">
    <name type="scientific">[Ruminococcus] torques ATCC 27756</name>
    <dbReference type="NCBI Taxonomy" id="411460"/>
    <lineage>
        <taxon>Bacteria</taxon>
        <taxon>Bacillati</taxon>
        <taxon>Bacillota</taxon>
        <taxon>Clostridia</taxon>
        <taxon>Lachnospirales</taxon>
        <taxon>Lachnospiraceae</taxon>
        <taxon>Mediterraneibacter</taxon>
    </lineage>
</organism>
<dbReference type="RefSeq" id="WP_004847016.1">
    <property type="nucleotide sequence ID" value="NZ_DS264358.1"/>
</dbReference>
<reference evidence="1 2" key="2">
    <citation type="submission" date="2007-04" db="EMBL/GenBank/DDBJ databases">
        <title>Draft genome sequence of Ruminococcus torques (ATCC 27756).</title>
        <authorList>
            <person name="Sudarsanam P."/>
            <person name="Ley R."/>
            <person name="Guruge J."/>
            <person name="Turnbaugh P.J."/>
            <person name="Mahowald M."/>
            <person name="Liep D."/>
            <person name="Gordon J."/>
        </authorList>
    </citation>
    <scope>NUCLEOTIDE SEQUENCE [LARGE SCALE GENOMIC DNA]</scope>
    <source>
        <strain evidence="1 2">ATCC 27756</strain>
    </source>
</reference>
<dbReference type="HOGENOM" id="CLU_060719_0_0_9"/>
<proteinExistence type="predicted"/>